<dbReference type="RefSeq" id="WP_093935607.1">
    <property type="nucleotide sequence ID" value="NZ_NMQT01000073.1"/>
</dbReference>
<comment type="caution">
    <text evidence="2">The sequence shown here is derived from an EMBL/GenBank/DDBJ whole genome shotgun (WGS) entry which is preliminary data.</text>
</comment>
<feature type="region of interest" description="Disordered" evidence="1">
    <location>
        <begin position="1"/>
        <end position="30"/>
    </location>
</feature>
<name>A0A229S483_9PSEU</name>
<organism evidence="2 3">
    <name type="scientific">Amycolatopsis thailandensis</name>
    <dbReference type="NCBI Taxonomy" id="589330"/>
    <lineage>
        <taxon>Bacteria</taxon>
        <taxon>Bacillati</taxon>
        <taxon>Actinomycetota</taxon>
        <taxon>Actinomycetes</taxon>
        <taxon>Pseudonocardiales</taxon>
        <taxon>Pseudonocardiaceae</taxon>
        <taxon>Amycolatopsis</taxon>
    </lineage>
</organism>
<evidence type="ECO:0000313" key="3">
    <source>
        <dbReference type="Proteomes" id="UP000215223"/>
    </source>
</evidence>
<feature type="compositionally biased region" description="Acidic residues" evidence="1">
    <location>
        <begin position="76"/>
        <end position="87"/>
    </location>
</feature>
<feature type="region of interest" description="Disordered" evidence="1">
    <location>
        <begin position="57"/>
        <end position="87"/>
    </location>
</feature>
<proteinExistence type="predicted"/>
<dbReference type="Proteomes" id="UP000215223">
    <property type="component" value="Unassembled WGS sequence"/>
</dbReference>
<accession>A0A229S483</accession>
<gene>
    <name evidence="2" type="ORF">CFP71_21230</name>
</gene>
<evidence type="ECO:0000313" key="2">
    <source>
        <dbReference type="EMBL" id="OXM53737.1"/>
    </source>
</evidence>
<feature type="compositionally biased region" description="Polar residues" evidence="1">
    <location>
        <begin position="15"/>
        <end position="24"/>
    </location>
</feature>
<protein>
    <submittedName>
        <fullName evidence="2">Uncharacterized protein</fullName>
    </submittedName>
</protein>
<reference evidence="2 3" key="1">
    <citation type="submission" date="2017-07" db="EMBL/GenBank/DDBJ databases">
        <title>Amycolatopsis thailandensis Genome sequencing and assembly.</title>
        <authorList>
            <person name="Kaur N."/>
            <person name="Mayilraj S."/>
        </authorList>
    </citation>
    <scope>NUCLEOTIDE SEQUENCE [LARGE SCALE GENOMIC DNA]</scope>
    <source>
        <strain evidence="2 3">JCM 16380</strain>
    </source>
</reference>
<dbReference type="EMBL" id="NMQT01000073">
    <property type="protein sequence ID" value="OXM53737.1"/>
    <property type="molecule type" value="Genomic_DNA"/>
</dbReference>
<evidence type="ECO:0000256" key="1">
    <source>
        <dbReference type="SAM" id="MobiDB-lite"/>
    </source>
</evidence>
<sequence length="87" mass="9497">MNDETETEKTVTETAQDNAETTELPNPVTDEVVLPLTVQWQKRDPDTPVFNETMDELADQLPSFDTTGGSPADAPASDDDRDGGEQD</sequence>
<dbReference type="AlphaFoldDB" id="A0A229S483"/>
<keyword evidence="3" id="KW-1185">Reference proteome</keyword>